<evidence type="ECO:0000256" key="2">
    <source>
        <dbReference type="ARBA" id="ARBA00022801"/>
    </source>
</evidence>
<dbReference type="EMBL" id="FNGX01000004">
    <property type="protein sequence ID" value="SDL71457.1"/>
    <property type="molecule type" value="Genomic_DNA"/>
</dbReference>
<dbReference type="Proteomes" id="UP000183162">
    <property type="component" value="Unassembled WGS sequence"/>
</dbReference>
<comment type="similarity">
    <text evidence="1 4">Belongs to the glycosyl hydrolase 5 (cellulase A) family.</text>
</comment>
<dbReference type="GO" id="GO:0009251">
    <property type="term" value="P:glucan catabolic process"/>
    <property type="evidence" value="ECO:0007669"/>
    <property type="project" value="TreeGrafter"/>
</dbReference>
<dbReference type="SMART" id="SM00458">
    <property type="entry name" value="RICIN"/>
    <property type="match status" value="1"/>
</dbReference>
<evidence type="ECO:0000313" key="7">
    <source>
        <dbReference type="EMBL" id="SDL71457.1"/>
    </source>
</evidence>
<evidence type="ECO:0000256" key="5">
    <source>
        <dbReference type="SAM" id="SignalP"/>
    </source>
</evidence>
<dbReference type="PANTHER" id="PTHR34142:SF1">
    <property type="entry name" value="GLYCOSIDE HYDROLASE FAMILY 5 DOMAIN-CONTAINING PROTEIN"/>
    <property type="match status" value="1"/>
</dbReference>
<evidence type="ECO:0000256" key="1">
    <source>
        <dbReference type="ARBA" id="ARBA00005641"/>
    </source>
</evidence>
<dbReference type="InterPro" id="IPR035992">
    <property type="entry name" value="Ricin_B-like_lectins"/>
</dbReference>
<dbReference type="RefSeq" id="WP_074567049.1">
    <property type="nucleotide sequence ID" value="NZ_FNGX01000004.1"/>
</dbReference>
<dbReference type="SUPFAM" id="SSF51445">
    <property type="entry name" value="(Trans)glycosidases"/>
    <property type="match status" value="1"/>
</dbReference>
<dbReference type="CDD" id="cd00161">
    <property type="entry name" value="beta-trefoil_Ricin-like"/>
    <property type="match status" value="1"/>
</dbReference>
<dbReference type="AlphaFoldDB" id="A0A1G9MC12"/>
<dbReference type="PROSITE" id="PS50231">
    <property type="entry name" value="RICIN_B_LECTIN"/>
    <property type="match status" value="1"/>
</dbReference>
<name>A0A1G9MC12_STREI</name>
<organism evidence="7 8">
    <name type="scientific">Streptococcus equinus</name>
    <name type="common">Streptococcus bovis</name>
    <dbReference type="NCBI Taxonomy" id="1335"/>
    <lineage>
        <taxon>Bacteria</taxon>
        <taxon>Bacillati</taxon>
        <taxon>Bacillota</taxon>
        <taxon>Bacilli</taxon>
        <taxon>Lactobacillales</taxon>
        <taxon>Streptococcaceae</taxon>
        <taxon>Streptococcus</taxon>
    </lineage>
</organism>
<dbReference type="Pfam" id="PF00150">
    <property type="entry name" value="Cellulase"/>
    <property type="match status" value="1"/>
</dbReference>
<dbReference type="Gene3D" id="3.20.20.80">
    <property type="entry name" value="Glycosidases"/>
    <property type="match status" value="1"/>
</dbReference>
<dbReference type="Pfam" id="PF14200">
    <property type="entry name" value="RicinB_lectin_2"/>
    <property type="match status" value="2"/>
</dbReference>
<dbReference type="Gene3D" id="2.80.10.50">
    <property type="match status" value="3"/>
</dbReference>
<keyword evidence="2 4" id="KW-0378">Hydrolase</keyword>
<feature type="chain" id="PRO_5039572920" evidence="5">
    <location>
        <begin position="22"/>
        <end position="483"/>
    </location>
</feature>
<sequence length="483" mass="52005">MNKKLVGSLTALALLTGAVSAHEVKADAIVSGNTYKITARHSGKVLDVARGAKNAGANVQQWDDTNGTNQKWTVVDTGDGYYKLVSVNSGKVLDVASAATYNGANVQQWDDTNGTCQKWKIVDNGDGSYKLVSAVSGKVLDVARGAKNAGANVQQWSDTNGTNQKWEFTKVNDGGNTNPSDTTPTTTTGFHTSGTTLYDAKGNPFIMRGINYPYAWYKGQEDTAIPAIARTGANCIRIVMGDGQQYSKTSLAEIQKLLQLCKDNHLIAIVEAHDATGSDNIQDLENAANYWIEMKNALIGNEANVILNIANEWAGSWDSSTWASGYQQVIPKLRNAGIKNTIMVDCAGWGQYPKSIADAGQSVLQSDSQKNIMFSIHMYEYAGAYGAVQNNIDSSFAVGAPLCIGEFGIKHTNGPIDYKTIMSYSQAKGVGYLGWSWKGNSSELAYLDMVQDWAGTQLTEQGNAILNDQNGIKNTSKSCSIFD</sequence>
<evidence type="ECO:0000313" key="8">
    <source>
        <dbReference type="Proteomes" id="UP000183162"/>
    </source>
</evidence>
<keyword evidence="5" id="KW-0732">Signal</keyword>
<reference evidence="7 8" key="1">
    <citation type="submission" date="2016-10" db="EMBL/GenBank/DDBJ databases">
        <authorList>
            <person name="de Groot N.N."/>
        </authorList>
    </citation>
    <scope>NUCLEOTIDE SEQUENCE [LARGE SCALE GENOMIC DNA]</scope>
    <source>
        <strain evidence="7 8">Sb09</strain>
    </source>
</reference>
<dbReference type="GO" id="GO:0004553">
    <property type="term" value="F:hydrolase activity, hydrolyzing O-glycosyl compounds"/>
    <property type="evidence" value="ECO:0007669"/>
    <property type="project" value="InterPro"/>
</dbReference>
<keyword evidence="3 4" id="KW-0326">Glycosidase</keyword>
<feature type="domain" description="Ricin B lectin" evidence="6">
    <location>
        <begin position="33"/>
        <end position="169"/>
    </location>
</feature>
<feature type="signal peptide" evidence="5">
    <location>
        <begin position="1"/>
        <end position="21"/>
    </location>
</feature>
<dbReference type="PANTHER" id="PTHR34142">
    <property type="entry name" value="ENDO-BETA-1,4-GLUCANASE A"/>
    <property type="match status" value="1"/>
</dbReference>
<dbReference type="OrthoDB" id="220114at2"/>
<accession>A0A1G9MC12</accession>
<dbReference type="InterPro" id="IPR001547">
    <property type="entry name" value="Glyco_hydro_5"/>
</dbReference>
<evidence type="ECO:0000259" key="6">
    <source>
        <dbReference type="SMART" id="SM00458"/>
    </source>
</evidence>
<dbReference type="InterPro" id="IPR000772">
    <property type="entry name" value="Ricin_B_lectin"/>
</dbReference>
<dbReference type="InterPro" id="IPR017853">
    <property type="entry name" value="GH"/>
</dbReference>
<proteinExistence type="inferred from homology"/>
<evidence type="ECO:0000256" key="3">
    <source>
        <dbReference type="ARBA" id="ARBA00023295"/>
    </source>
</evidence>
<protein>
    <submittedName>
        <fullName evidence="7">Mannan endo-1,4-beta-mannosidase</fullName>
    </submittedName>
</protein>
<gene>
    <name evidence="7" type="ORF">SAMN05216400_1448</name>
</gene>
<dbReference type="SUPFAM" id="SSF50370">
    <property type="entry name" value="Ricin B-like lectins"/>
    <property type="match status" value="1"/>
</dbReference>
<evidence type="ECO:0000256" key="4">
    <source>
        <dbReference type="RuleBase" id="RU361153"/>
    </source>
</evidence>